<dbReference type="EMBL" id="PIPM01000018">
    <property type="protein sequence ID" value="RUO27861.1"/>
    <property type="molecule type" value="Genomic_DNA"/>
</dbReference>
<evidence type="ECO:0000313" key="1">
    <source>
        <dbReference type="EMBL" id="RUO27861.1"/>
    </source>
</evidence>
<keyword evidence="2" id="KW-1185">Reference proteome</keyword>
<gene>
    <name evidence="1" type="ORF">CWE11_11175</name>
</gene>
<name>A0A432WAU2_9GAMM</name>
<evidence type="ECO:0000313" key="2">
    <source>
        <dbReference type="Proteomes" id="UP000288405"/>
    </source>
</evidence>
<protein>
    <submittedName>
        <fullName evidence="1">Uncharacterized protein</fullName>
    </submittedName>
</protein>
<reference evidence="1 2" key="1">
    <citation type="journal article" date="2011" name="Front. Microbiol.">
        <title>Genomic signatures of strain selection and enhancement in Bacillus atrophaeus var. globigii, a historical biowarfare simulant.</title>
        <authorList>
            <person name="Gibbons H.S."/>
            <person name="Broomall S.M."/>
            <person name="McNew L.A."/>
            <person name="Daligault H."/>
            <person name="Chapman C."/>
            <person name="Bruce D."/>
            <person name="Karavis M."/>
            <person name="Krepps M."/>
            <person name="McGregor P.A."/>
            <person name="Hong C."/>
            <person name="Park K.H."/>
            <person name="Akmal A."/>
            <person name="Feldman A."/>
            <person name="Lin J.S."/>
            <person name="Chang W.E."/>
            <person name="Higgs B.W."/>
            <person name="Demirev P."/>
            <person name="Lindquist J."/>
            <person name="Liem A."/>
            <person name="Fochler E."/>
            <person name="Read T.D."/>
            <person name="Tapia R."/>
            <person name="Johnson S."/>
            <person name="Bishop-Lilly K.A."/>
            <person name="Detter C."/>
            <person name="Han C."/>
            <person name="Sozhamannan S."/>
            <person name="Rosenzweig C.N."/>
            <person name="Skowronski E.W."/>
        </authorList>
    </citation>
    <scope>NUCLEOTIDE SEQUENCE [LARGE SCALE GENOMIC DNA]</scope>
    <source>
        <strain evidence="1 2">GYP-17</strain>
    </source>
</reference>
<comment type="caution">
    <text evidence="1">The sequence shown here is derived from an EMBL/GenBank/DDBJ whole genome shotgun (WGS) entry which is preliminary data.</text>
</comment>
<organism evidence="1 2">
    <name type="scientific">Aliidiomarina sanyensis</name>
    <dbReference type="NCBI Taxonomy" id="1249555"/>
    <lineage>
        <taxon>Bacteria</taxon>
        <taxon>Pseudomonadati</taxon>
        <taxon>Pseudomonadota</taxon>
        <taxon>Gammaproteobacteria</taxon>
        <taxon>Alteromonadales</taxon>
        <taxon>Idiomarinaceae</taxon>
        <taxon>Aliidiomarina</taxon>
    </lineage>
</organism>
<dbReference type="Proteomes" id="UP000288405">
    <property type="component" value="Unassembled WGS sequence"/>
</dbReference>
<proteinExistence type="predicted"/>
<sequence length="122" mass="13954">MFSESEFSSTQVKHKAFEPNKRTNNTSVFLYSRFKPADFASILRKVEKKRGKDCKRVCEFFAGAVLETQKEVKDMPGGHLNLRLELDETDHKHHANIEGWAPENKALTKFICQSLAAKARLV</sequence>
<accession>A0A432WAU2</accession>
<dbReference type="AlphaFoldDB" id="A0A432WAU2"/>